<dbReference type="RefSeq" id="XP_054855297.1">
    <property type="nucleotide sequence ID" value="XM_054999322.1"/>
</dbReference>
<name>A0AA97KG52_EUBMA</name>
<keyword evidence="1" id="KW-0521">NADP</keyword>
<dbReference type="PIRSF" id="PIRSF000126">
    <property type="entry name" value="11-beta-HSD1"/>
    <property type="match status" value="1"/>
</dbReference>
<dbReference type="InterPro" id="IPR002347">
    <property type="entry name" value="SDR_fam"/>
</dbReference>
<dbReference type="GO" id="GO:0006694">
    <property type="term" value="P:steroid biosynthetic process"/>
    <property type="evidence" value="ECO:0007669"/>
    <property type="project" value="UniProtKB-KW"/>
</dbReference>
<dbReference type="GO" id="GO:0005783">
    <property type="term" value="C:endoplasmic reticulum"/>
    <property type="evidence" value="ECO:0007669"/>
    <property type="project" value="TreeGrafter"/>
</dbReference>
<keyword evidence="2" id="KW-0443">Lipid metabolism</keyword>
<dbReference type="FunFam" id="3.40.50.720:FF:000137">
    <property type="entry name" value="Hydroxysteroid (17-beta) dehydrogenase 3"/>
    <property type="match status" value="1"/>
</dbReference>
<keyword evidence="2" id="KW-0752">Steroid biosynthesis</keyword>
<dbReference type="Pfam" id="PF00106">
    <property type="entry name" value="adh_short"/>
    <property type="match status" value="1"/>
</dbReference>
<keyword evidence="4" id="KW-0812">Transmembrane</keyword>
<dbReference type="Proteomes" id="UP001190640">
    <property type="component" value="Chromosome 15"/>
</dbReference>
<evidence type="ECO:0000313" key="5">
    <source>
        <dbReference type="Proteomes" id="UP001190640"/>
    </source>
</evidence>
<evidence type="ECO:0000313" key="6">
    <source>
        <dbReference type="RefSeq" id="XP_054855297.1"/>
    </source>
</evidence>
<gene>
    <name evidence="6" type="primary">LOC129343225</name>
</gene>
<dbReference type="GO" id="GO:0016491">
    <property type="term" value="F:oxidoreductase activity"/>
    <property type="evidence" value="ECO:0007669"/>
    <property type="project" value="UniProtKB-KW"/>
</dbReference>
<dbReference type="InterPro" id="IPR051019">
    <property type="entry name" value="VLCFA-Steroid_DH"/>
</dbReference>
<feature type="transmembrane region" description="Helical" evidence="4">
    <location>
        <begin position="326"/>
        <end position="344"/>
    </location>
</feature>
<evidence type="ECO:0000256" key="2">
    <source>
        <dbReference type="ARBA" id="ARBA00022955"/>
    </source>
</evidence>
<dbReference type="PRINTS" id="PR00081">
    <property type="entry name" value="GDHRDH"/>
</dbReference>
<accession>A0AA97KG52</accession>
<keyword evidence="2" id="KW-0444">Lipid biosynthesis</keyword>
<dbReference type="InterPro" id="IPR036291">
    <property type="entry name" value="NAD(P)-bd_dom_sf"/>
</dbReference>
<evidence type="ECO:0000256" key="4">
    <source>
        <dbReference type="SAM" id="Phobius"/>
    </source>
</evidence>
<reference evidence="6" key="1">
    <citation type="submission" date="2025-08" db="UniProtKB">
        <authorList>
            <consortium name="RefSeq"/>
        </authorList>
    </citation>
    <scope>IDENTIFICATION</scope>
    <source>
        <tissue evidence="6">Blood</tissue>
    </source>
</reference>
<evidence type="ECO:0000256" key="3">
    <source>
        <dbReference type="ARBA" id="ARBA00023002"/>
    </source>
</evidence>
<dbReference type="KEGG" id="emc:129343225"/>
<organism evidence="5 6">
    <name type="scientific">Eublepharis macularius</name>
    <name type="common">Leopard gecko</name>
    <name type="synonym">Cyrtodactylus macularius</name>
    <dbReference type="NCBI Taxonomy" id="481883"/>
    <lineage>
        <taxon>Eukaryota</taxon>
        <taxon>Metazoa</taxon>
        <taxon>Chordata</taxon>
        <taxon>Craniata</taxon>
        <taxon>Vertebrata</taxon>
        <taxon>Euteleostomi</taxon>
        <taxon>Lepidosauria</taxon>
        <taxon>Squamata</taxon>
        <taxon>Bifurcata</taxon>
        <taxon>Gekkota</taxon>
        <taxon>Eublepharidae</taxon>
        <taxon>Eublepharinae</taxon>
        <taxon>Eublepharis</taxon>
    </lineage>
</organism>
<keyword evidence="5" id="KW-1185">Reference proteome</keyword>
<keyword evidence="3" id="KW-0560">Oxidoreductase</keyword>
<protein>
    <submittedName>
        <fullName evidence="6">Very-long-chain 3-oxoacyl-CoA reductase-B-like isoform X1</fullName>
    </submittedName>
</protein>
<dbReference type="PANTHER" id="PTHR43899:SF10">
    <property type="entry name" value="20BETA-HYDROXYSTEROID DEHYDROGENASE TYPE 2"/>
    <property type="match status" value="1"/>
</dbReference>
<keyword evidence="4" id="KW-0472">Membrane</keyword>
<dbReference type="SUPFAM" id="SSF51735">
    <property type="entry name" value="NAD(P)-binding Rossmann-fold domains"/>
    <property type="match status" value="1"/>
</dbReference>
<proteinExistence type="predicted"/>
<dbReference type="Gene3D" id="3.40.50.720">
    <property type="entry name" value="NAD(P)-binding Rossmann-like Domain"/>
    <property type="match status" value="1"/>
</dbReference>
<dbReference type="AlphaFoldDB" id="A0AA97KG52"/>
<evidence type="ECO:0000256" key="1">
    <source>
        <dbReference type="ARBA" id="ARBA00022857"/>
    </source>
</evidence>
<dbReference type="CDD" id="cd05356">
    <property type="entry name" value="17beta-HSD1_like_SDR_c"/>
    <property type="match status" value="1"/>
</dbReference>
<dbReference type="PANTHER" id="PTHR43899">
    <property type="entry name" value="RH59310P"/>
    <property type="match status" value="1"/>
</dbReference>
<dbReference type="GeneID" id="129343225"/>
<keyword evidence="4" id="KW-1133">Transmembrane helix</keyword>
<sequence length="352" mass="39412">MLNFLLTEGIRDPPQQWSKGQLRVCLQQEGETGETMAVLNIFSLEQMLHVVGVLSVLWLSLKTVWALAHGVRIFLLSEKWRGVDLASYGPWAVVTGATAGIGKAYSHELARRGLNVVLISRSLEKLKQVAAEIEEQHGRSTRVIQADFTGGSEIYELIGAALQGLEIGILVNNVGQSVQTPMYFLDGVYKGDQYIYDLVHCNMLSYVKMTQIVLPQMVARKKGIVIYMSSAAALRPLPLALLYSASKVFDDFFAQGLDAEYRSKGIIVQSITPHFVESNMTRQINRHYKLSAASFARQALNTVGLSRRTTGSLSHSIQCNVLFKRIPEWIFVSPFAIPFILYLWKKCVKERK</sequence>